<keyword evidence="2" id="KW-0732">Signal</keyword>
<keyword evidence="4" id="KW-1185">Reference proteome</keyword>
<proteinExistence type="predicted"/>
<sequence>MLLIPILLVGIFMWPVFTVTLEEGLKNPERYVRFDTDPNYNWAHALKACAMTFGSLTFFHLIVHLVQFLTGGRRRHGKRH</sequence>
<dbReference type="Proteomes" id="UP000699462">
    <property type="component" value="Unassembled WGS sequence"/>
</dbReference>
<organism evidence="3 4">
    <name type="scientific">Paragonimus westermani</name>
    <dbReference type="NCBI Taxonomy" id="34504"/>
    <lineage>
        <taxon>Eukaryota</taxon>
        <taxon>Metazoa</taxon>
        <taxon>Spiralia</taxon>
        <taxon>Lophotrochozoa</taxon>
        <taxon>Platyhelminthes</taxon>
        <taxon>Trematoda</taxon>
        <taxon>Digenea</taxon>
        <taxon>Plagiorchiida</taxon>
        <taxon>Troglotremata</taxon>
        <taxon>Troglotrematidae</taxon>
        <taxon>Paragonimus</taxon>
    </lineage>
</organism>
<keyword evidence="1" id="KW-0812">Transmembrane</keyword>
<evidence type="ECO:0000313" key="4">
    <source>
        <dbReference type="Proteomes" id="UP000699462"/>
    </source>
</evidence>
<feature type="chain" id="PRO_5035857144" description="DUF4405 domain-containing protein" evidence="2">
    <location>
        <begin position="19"/>
        <end position="80"/>
    </location>
</feature>
<gene>
    <name evidence="3" type="ORF">P879_11248</name>
</gene>
<dbReference type="AlphaFoldDB" id="A0A8T0DBU9"/>
<feature type="transmembrane region" description="Helical" evidence="1">
    <location>
        <begin position="42"/>
        <end position="69"/>
    </location>
</feature>
<protein>
    <recommendedName>
        <fullName evidence="5">DUF4405 domain-containing protein</fullName>
    </recommendedName>
</protein>
<name>A0A8T0DBU9_9TREM</name>
<keyword evidence="1" id="KW-0472">Membrane</keyword>
<accession>A0A8T0DBU9</accession>
<dbReference type="EMBL" id="JTDF01007049">
    <property type="protein sequence ID" value="KAF8565260.1"/>
    <property type="molecule type" value="Genomic_DNA"/>
</dbReference>
<evidence type="ECO:0000256" key="2">
    <source>
        <dbReference type="SAM" id="SignalP"/>
    </source>
</evidence>
<evidence type="ECO:0000256" key="1">
    <source>
        <dbReference type="SAM" id="Phobius"/>
    </source>
</evidence>
<reference evidence="3 4" key="1">
    <citation type="submission" date="2019-07" db="EMBL/GenBank/DDBJ databases">
        <title>Annotation for the trematode Paragonimus westermani.</title>
        <authorList>
            <person name="Choi Y.-J."/>
        </authorList>
    </citation>
    <scope>NUCLEOTIDE SEQUENCE [LARGE SCALE GENOMIC DNA]</scope>
    <source>
        <strain evidence="3">180907_Pwestermani</strain>
    </source>
</reference>
<evidence type="ECO:0000313" key="3">
    <source>
        <dbReference type="EMBL" id="KAF8565260.1"/>
    </source>
</evidence>
<dbReference type="OrthoDB" id="6264453at2759"/>
<comment type="caution">
    <text evidence="3">The sequence shown here is derived from an EMBL/GenBank/DDBJ whole genome shotgun (WGS) entry which is preliminary data.</text>
</comment>
<keyword evidence="1" id="KW-1133">Transmembrane helix</keyword>
<feature type="signal peptide" evidence="2">
    <location>
        <begin position="1"/>
        <end position="18"/>
    </location>
</feature>
<evidence type="ECO:0008006" key="5">
    <source>
        <dbReference type="Google" id="ProtNLM"/>
    </source>
</evidence>